<evidence type="ECO:0000313" key="2">
    <source>
        <dbReference type="EMBL" id="MPN24725.1"/>
    </source>
</evidence>
<gene>
    <name evidence="2" type="ORF">SDC9_172127</name>
</gene>
<protein>
    <submittedName>
        <fullName evidence="2">Uncharacterized protein</fullName>
    </submittedName>
</protein>
<evidence type="ECO:0000256" key="1">
    <source>
        <dbReference type="SAM" id="MobiDB-lite"/>
    </source>
</evidence>
<feature type="compositionally biased region" description="Low complexity" evidence="1">
    <location>
        <begin position="1"/>
        <end position="21"/>
    </location>
</feature>
<proteinExistence type="predicted"/>
<comment type="caution">
    <text evidence="2">The sequence shown here is derived from an EMBL/GenBank/DDBJ whole genome shotgun (WGS) entry which is preliminary data.</text>
</comment>
<organism evidence="2">
    <name type="scientific">bioreactor metagenome</name>
    <dbReference type="NCBI Taxonomy" id="1076179"/>
    <lineage>
        <taxon>unclassified sequences</taxon>
        <taxon>metagenomes</taxon>
        <taxon>ecological metagenomes</taxon>
    </lineage>
</organism>
<feature type="region of interest" description="Disordered" evidence="1">
    <location>
        <begin position="1"/>
        <end position="23"/>
    </location>
</feature>
<sequence>MPIAIPAPRSSVPASSPALPANERVMTPRKIATTAASNVFPAPSASLMRRTNGDRIANMMSGIVVNSPKTPLLNGNSVFMDETSGPTAVIGARRLTATKINPMNSRRLNDWLCVFCSDKSDISFHFMYHFCYSSSSGIKCVLHKPW</sequence>
<name>A0A645GDH1_9ZZZZ</name>
<reference evidence="2" key="1">
    <citation type="submission" date="2019-08" db="EMBL/GenBank/DDBJ databases">
        <authorList>
            <person name="Kucharzyk K."/>
            <person name="Murdoch R.W."/>
            <person name="Higgins S."/>
            <person name="Loffler F."/>
        </authorList>
    </citation>
    <scope>NUCLEOTIDE SEQUENCE</scope>
</reference>
<dbReference type="EMBL" id="VSSQ01073667">
    <property type="protein sequence ID" value="MPN24725.1"/>
    <property type="molecule type" value="Genomic_DNA"/>
</dbReference>
<accession>A0A645GDH1</accession>
<dbReference type="AlphaFoldDB" id="A0A645GDH1"/>